<organism evidence="3 4">
    <name type="scientific">Microdochium bolleyi</name>
    <dbReference type="NCBI Taxonomy" id="196109"/>
    <lineage>
        <taxon>Eukaryota</taxon>
        <taxon>Fungi</taxon>
        <taxon>Dikarya</taxon>
        <taxon>Ascomycota</taxon>
        <taxon>Pezizomycotina</taxon>
        <taxon>Sordariomycetes</taxon>
        <taxon>Xylariomycetidae</taxon>
        <taxon>Xylariales</taxon>
        <taxon>Microdochiaceae</taxon>
        <taxon>Microdochium</taxon>
    </lineage>
</organism>
<feature type="region of interest" description="Disordered" evidence="1">
    <location>
        <begin position="80"/>
        <end position="122"/>
    </location>
</feature>
<gene>
    <name evidence="3" type="ORF">Micbo1qcDRAFT_167602</name>
</gene>
<dbReference type="InterPro" id="IPR006683">
    <property type="entry name" value="Thioestr_dom"/>
</dbReference>
<protein>
    <submittedName>
        <fullName evidence="3">HotDog domain-containing protein</fullName>
    </submittedName>
</protein>
<dbReference type="EMBL" id="KQ964263">
    <property type="protein sequence ID" value="KXJ87233.1"/>
    <property type="molecule type" value="Genomic_DNA"/>
</dbReference>
<evidence type="ECO:0000313" key="3">
    <source>
        <dbReference type="EMBL" id="KXJ87233.1"/>
    </source>
</evidence>
<dbReference type="InterPro" id="IPR052061">
    <property type="entry name" value="PTE-AB_protein"/>
</dbReference>
<feature type="domain" description="Thioesterase" evidence="2">
    <location>
        <begin position="153"/>
        <end position="219"/>
    </location>
</feature>
<dbReference type="InParanoid" id="A0A136IQN5"/>
<keyword evidence="4" id="KW-1185">Reference proteome</keyword>
<evidence type="ECO:0000313" key="4">
    <source>
        <dbReference type="Proteomes" id="UP000070501"/>
    </source>
</evidence>
<reference evidence="4" key="1">
    <citation type="submission" date="2016-02" db="EMBL/GenBank/DDBJ databases">
        <title>Draft genome sequence of Microdochium bolleyi, a fungal endophyte of beachgrass.</title>
        <authorList>
            <consortium name="DOE Joint Genome Institute"/>
            <person name="David A.S."/>
            <person name="May G."/>
            <person name="Haridas S."/>
            <person name="Lim J."/>
            <person name="Wang M."/>
            <person name="Labutti K."/>
            <person name="Lipzen A."/>
            <person name="Barry K."/>
            <person name="Grigoriev I.V."/>
        </authorList>
    </citation>
    <scope>NUCLEOTIDE SEQUENCE [LARGE SCALE GENOMIC DNA]</scope>
    <source>
        <strain evidence="4">J235TASD1</strain>
    </source>
</reference>
<dbReference type="Pfam" id="PF03061">
    <property type="entry name" value="4HBT"/>
    <property type="match status" value="1"/>
</dbReference>
<dbReference type="Gene3D" id="3.10.129.10">
    <property type="entry name" value="Hotdog Thioesterase"/>
    <property type="match status" value="1"/>
</dbReference>
<evidence type="ECO:0000256" key="1">
    <source>
        <dbReference type="SAM" id="MobiDB-lite"/>
    </source>
</evidence>
<dbReference type="Proteomes" id="UP000070501">
    <property type="component" value="Unassembled WGS sequence"/>
</dbReference>
<dbReference type="InterPro" id="IPR029069">
    <property type="entry name" value="HotDog_dom_sf"/>
</dbReference>
<proteinExistence type="predicted"/>
<dbReference type="OrthoDB" id="506431at2759"/>
<feature type="region of interest" description="Disordered" evidence="1">
    <location>
        <begin position="1"/>
        <end position="22"/>
    </location>
</feature>
<sequence length="264" mass="28159">MPESPYTLPPLGSLRPAPRGARQSGHVSDIAFLLSKPECQARLTRPGTKLWDASSSDYIERTLKTAGEIQAFTYFWHEDEQPQHQQGDSASEAGDSSPALGPLEPAQIAELPSGDPNGGPAIFTAAAEDHTVAPDGTLYALVATGPGFQSYPGVMHGGAVATLLDECMGQITVWNRVRGVPGFAGVGFMTGSLATSFQRPVPTPGVLLVSMRLVKLEREKGKAWVTGEIRPLLPDGTEGEVCAQGESLWRARRVSLEALWKGKI</sequence>
<name>A0A136IQN5_9PEZI</name>
<dbReference type="PANTHER" id="PTHR47260:SF3">
    <property type="entry name" value="THIOESTERASE FAMILY PROTEIN (AFU_ORTHOLOGUE AFUA_7G03960)"/>
    <property type="match status" value="1"/>
</dbReference>
<accession>A0A136IQN5</accession>
<dbReference type="SUPFAM" id="SSF54637">
    <property type="entry name" value="Thioesterase/thiol ester dehydrase-isomerase"/>
    <property type="match status" value="1"/>
</dbReference>
<dbReference type="PANTHER" id="PTHR47260">
    <property type="entry name" value="UPF0644 PROTEIN PB2B4.06"/>
    <property type="match status" value="1"/>
</dbReference>
<dbReference type="CDD" id="cd03443">
    <property type="entry name" value="PaaI_thioesterase"/>
    <property type="match status" value="1"/>
</dbReference>
<evidence type="ECO:0000259" key="2">
    <source>
        <dbReference type="Pfam" id="PF03061"/>
    </source>
</evidence>
<dbReference type="AlphaFoldDB" id="A0A136IQN5"/>